<dbReference type="AlphaFoldDB" id="A0A068VJV2"/>
<evidence type="ECO:0000256" key="1">
    <source>
        <dbReference type="ARBA" id="ARBA00022737"/>
    </source>
</evidence>
<dbReference type="Pfam" id="PF01535">
    <property type="entry name" value="PPR"/>
    <property type="match status" value="3"/>
</dbReference>
<dbReference type="OMA" id="YCRMQME"/>
<name>A0A068VJV2_COFCA</name>
<dbReference type="Gramene" id="CDP19953">
    <property type="protein sequence ID" value="CDP19953"/>
    <property type="gene ID" value="GSCOC_T00010017001"/>
</dbReference>
<dbReference type="FunFam" id="1.25.40.10:FF:000381">
    <property type="entry name" value="Pentatricopeptide repeat-containing protein"/>
    <property type="match status" value="1"/>
</dbReference>
<organism evidence="3 4">
    <name type="scientific">Coffea canephora</name>
    <name type="common">Robusta coffee</name>
    <dbReference type="NCBI Taxonomy" id="49390"/>
    <lineage>
        <taxon>Eukaryota</taxon>
        <taxon>Viridiplantae</taxon>
        <taxon>Streptophyta</taxon>
        <taxon>Embryophyta</taxon>
        <taxon>Tracheophyta</taxon>
        <taxon>Spermatophyta</taxon>
        <taxon>Magnoliopsida</taxon>
        <taxon>eudicotyledons</taxon>
        <taxon>Gunneridae</taxon>
        <taxon>Pentapetalae</taxon>
        <taxon>asterids</taxon>
        <taxon>lamiids</taxon>
        <taxon>Gentianales</taxon>
        <taxon>Rubiaceae</taxon>
        <taxon>Ixoroideae</taxon>
        <taxon>Gardenieae complex</taxon>
        <taxon>Bertiereae - Coffeeae clade</taxon>
        <taxon>Coffeeae</taxon>
        <taxon>Coffea</taxon>
    </lineage>
</organism>
<dbReference type="EMBL" id="HG739887">
    <property type="protein sequence ID" value="CDP19953.1"/>
    <property type="molecule type" value="Genomic_DNA"/>
</dbReference>
<dbReference type="PANTHER" id="PTHR47926:SF521">
    <property type="entry name" value="PENTATRICOPEPTIDE REPEAT-CONTAINING PROTEIN"/>
    <property type="match status" value="1"/>
</dbReference>
<keyword evidence="4" id="KW-1185">Reference proteome</keyword>
<dbReference type="STRING" id="49390.A0A068VJV2"/>
<dbReference type="PhylomeDB" id="A0A068VJV2"/>
<keyword evidence="1" id="KW-0677">Repeat</keyword>
<dbReference type="GO" id="GO:0009451">
    <property type="term" value="P:RNA modification"/>
    <property type="evidence" value="ECO:0007669"/>
    <property type="project" value="InterPro"/>
</dbReference>
<evidence type="ECO:0000313" key="4">
    <source>
        <dbReference type="Proteomes" id="UP000295252"/>
    </source>
</evidence>
<feature type="repeat" description="PPR" evidence="2">
    <location>
        <begin position="385"/>
        <end position="419"/>
    </location>
</feature>
<dbReference type="InterPro" id="IPR046960">
    <property type="entry name" value="PPR_At4g14850-like_plant"/>
</dbReference>
<reference evidence="4" key="1">
    <citation type="journal article" date="2014" name="Science">
        <title>The coffee genome provides insight into the convergent evolution of caffeine biosynthesis.</title>
        <authorList>
            <person name="Denoeud F."/>
            <person name="Carretero-Paulet L."/>
            <person name="Dereeper A."/>
            <person name="Droc G."/>
            <person name="Guyot R."/>
            <person name="Pietrella M."/>
            <person name="Zheng C."/>
            <person name="Alberti A."/>
            <person name="Anthony F."/>
            <person name="Aprea G."/>
            <person name="Aury J.M."/>
            <person name="Bento P."/>
            <person name="Bernard M."/>
            <person name="Bocs S."/>
            <person name="Campa C."/>
            <person name="Cenci A."/>
            <person name="Combes M.C."/>
            <person name="Crouzillat D."/>
            <person name="Da Silva C."/>
            <person name="Daddiego L."/>
            <person name="De Bellis F."/>
            <person name="Dussert S."/>
            <person name="Garsmeur O."/>
            <person name="Gayraud T."/>
            <person name="Guignon V."/>
            <person name="Jahn K."/>
            <person name="Jamilloux V."/>
            <person name="Joet T."/>
            <person name="Labadie K."/>
            <person name="Lan T."/>
            <person name="Leclercq J."/>
            <person name="Lepelley M."/>
            <person name="Leroy T."/>
            <person name="Li L.T."/>
            <person name="Librado P."/>
            <person name="Lopez L."/>
            <person name="Munoz A."/>
            <person name="Noel B."/>
            <person name="Pallavicini A."/>
            <person name="Perrotta G."/>
            <person name="Poncet V."/>
            <person name="Pot D."/>
            <person name="Priyono X."/>
            <person name="Rigoreau M."/>
            <person name="Rouard M."/>
            <person name="Rozas J."/>
            <person name="Tranchant-Dubreuil C."/>
            <person name="VanBuren R."/>
            <person name="Zhang Q."/>
            <person name="Andrade A.C."/>
            <person name="Argout X."/>
            <person name="Bertrand B."/>
            <person name="de Kochko A."/>
            <person name="Graziosi G."/>
            <person name="Henry R.J."/>
            <person name="Jayarama X."/>
            <person name="Ming R."/>
            <person name="Nagai C."/>
            <person name="Rounsley S."/>
            <person name="Sankoff D."/>
            <person name="Giuliano G."/>
            <person name="Albert V.A."/>
            <person name="Wincker P."/>
            <person name="Lashermes P."/>
        </authorList>
    </citation>
    <scope>NUCLEOTIDE SEQUENCE [LARGE SCALE GENOMIC DNA]</scope>
    <source>
        <strain evidence="4">cv. DH200-94</strain>
    </source>
</reference>
<evidence type="ECO:0000313" key="3">
    <source>
        <dbReference type="EMBL" id="CDP19953.1"/>
    </source>
</evidence>
<dbReference type="PROSITE" id="PS51375">
    <property type="entry name" value="PPR"/>
    <property type="match status" value="5"/>
</dbReference>
<feature type="repeat" description="PPR" evidence="2">
    <location>
        <begin position="284"/>
        <end position="318"/>
    </location>
</feature>
<dbReference type="GO" id="GO:0003723">
    <property type="term" value="F:RNA binding"/>
    <property type="evidence" value="ECO:0007669"/>
    <property type="project" value="InterPro"/>
</dbReference>
<dbReference type="NCBIfam" id="TIGR00756">
    <property type="entry name" value="PPR"/>
    <property type="match status" value="4"/>
</dbReference>
<dbReference type="InterPro" id="IPR046848">
    <property type="entry name" value="E_motif"/>
</dbReference>
<feature type="repeat" description="PPR" evidence="2">
    <location>
        <begin position="150"/>
        <end position="184"/>
    </location>
</feature>
<dbReference type="Pfam" id="PF13041">
    <property type="entry name" value="PPR_2"/>
    <property type="match status" value="4"/>
</dbReference>
<dbReference type="FunCoup" id="A0A068VJV2">
    <property type="interactions" value="170"/>
</dbReference>
<protein>
    <submittedName>
        <fullName evidence="3">DH200=94 genomic scaffold, scaffold_803</fullName>
    </submittedName>
</protein>
<gene>
    <name evidence="3" type="ORF">GSCOC_T00010017001</name>
</gene>
<dbReference type="Proteomes" id="UP000295252">
    <property type="component" value="Unassembled WGS sequence"/>
</dbReference>
<feature type="repeat" description="PPR" evidence="2">
    <location>
        <begin position="77"/>
        <end position="114"/>
    </location>
</feature>
<dbReference type="InterPro" id="IPR011990">
    <property type="entry name" value="TPR-like_helical_dom_sf"/>
</dbReference>
<dbReference type="Gene3D" id="1.25.40.10">
    <property type="entry name" value="Tetratricopeptide repeat domain"/>
    <property type="match status" value="5"/>
</dbReference>
<dbReference type="FunFam" id="1.25.40.10:FF:000687">
    <property type="entry name" value="Pentatricopeptide repeat-containing protein At4g33170"/>
    <property type="match status" value="1"/>
</dbReference>
<dbReference type="FunFam" id="1.25.40.10:FF:000031">
    <property type="entry name" value="Pentatricopeptide repeat-containing protein mitochondrial"/>
    <property type="match status" value="1"/>
</dbReference>
<dbReference type="Pfam" id="PF20431">
    <property type="entry name" value="E_motif"/>
    <property type="match status" value="1"/>
</dbReference>
<dbReference type="FunFam" id="1.25.40.10:FF:000158">
    <property type="entry name" value="pentatricopeptide repeat-containing protein At2g33680"/>
    <property type="match status" value="1"/>
</dbReference>
<accession>A0A068VJV2</accession>
<proteinExistence type="predicted"/>
<evidence type="ECO:0000256" key="2">
    <source>
        <dbReference type="PROSITE-ProRule" id="PRU00708"/>
    </source>
</evidence>
<dbReference type="GO" id="GO:0099402">
    <property type="term" value="P:plant organ development"/>
    <property type="evidence" value="ECO:0007669"/>
    <property type="project" value="UniProtKB-ARBA"/>
</dbReference>
<dbReference type="InParanoid" id="A0A068VJV2"/>
<sequence>MNHAAALTHNSRVFFSKLLDCTLQRNLRIGQYLHAHLIKAGISSSCTFLANNLVNFYSKCHRLQEAYLVFQEIQNKDVVSWNCLINGYSQLGSRDSSLSVLKLFIQMRHRNFLPDPHTFSGIFTALSILENPIVGKQVHVLVVKAADNSDVFVNSSLLNMYCKLGIVEEARKLFDEMPNRNSVSWATMISGYATQRLAKEACEVFKLLFSGGQTEDLNEFAFTSVLSAFTLPEFIDIGKQIHGLSVKLDLFSIVSVDNAIVTMYAKCGSLDDAVLAFKFSSDKNSITWSAMITGYAQTGNGDKALKLFSDMHFYGMKPSEYTLVGVLNACSDVEAACHGKQVHGYLLKLGYESHMYIMTALVDMYAKCGNIEDAQKGFEYLQEPDIVLWTSMIGGYVQNGDNESAINLYCQMQMKNIVPNELTMASILKACSGLAALEQGKQMHAQSVKYGFSLEVPIGSALATMYAKCGNLEDGNIVFWRMPARDVVSWNAMISGHSQNGRGAEALELFEEMRMEGTEPDYVTFVNVLSACSHMGLVDEGWGYFRMMFDEFGLMPGVDHYACMVDILGRAGRLNEAKEFIESANIDHGLALWRILLSACRNYRNYELGAYAGEKLMELGSQESSTYVLLSSIYSALGRLNEVERVRRMMNFRGVSKEPGCSWIQLKNQVHVFVVGDLLHPQIEKIKRELWRLIKLMKDEGYQSVSEDIPHSI</sequence>
<dbReference type="PANTHER" id="PTHR47926">
    <property type="entry name" value="PENTATRICOPEPTIDE REPEAT-CONTAINING PROTEIN"/>
    <property type="match status" value="1"/>
</dbReference>
<feature type="repeat" description="PPR" evidence="2">
    <location>
        <begin position="486"/>
        <end position="520"/>
    </location>
</feature>
<dbReference type="OrthoDB" id="1879995at2759"/>
<dbReference type="InterPro" id="IPR002885">
    <property type="entry name" value="PPR_rpt"/>
</dbReference>